<name>A0AAE7RZG8_9CAUD</name>
<evidence type="ECO:0000313" key="2">
    <source>
        <dbReference type="EMBL" id="QWM90083.1"/>
    </source>
</evidence>
<dbReference type="RefSeq" id="YP_010359655.1">
    <property type="nucleotide sequence ID" value="NC_062775.1"/>
</dbReference>
<proteinExistence type="predicted"/>
<feature type="region of interest" description="Disordered" evidence="1">
    <location>
        <begin position="137"/>
        <end position="157"/>
    </location>
</feature>
<dbReference type="GeneID" id="75692025"/>
<dbReference type="KEGG" id="vg:75692025"/>
<gene>
    <name evidence="2" type="primary">gp_22748</name>
</gene>
<evidence type="ECO:0000256" key="1">
    <source>
        <dbReference type="SAM" id="MobiDB-lite"/>
    </source>
</evidence>
<keyword evidence="3" id="KW-1185">Reference proteome</keyword>
<accession>A0AAE7RZG8</accession>
<protein>
    <submittedName>
        <fullName evidence="2">Uncharacterized protein</fullName>
    </submittedName>
</protein>
<reference evidence="2 3" key="1">
    <citation type="submission" date="2021-04" db="EMBL/GenBank/DDBJ databases">
        <authorList>
            <person name="Shkoporov A.N."/>
            <person name="Stockdale S.R."/>
            <person name="Guerin E."/>
            <person name="Ross R.P."/>
            <person name="Hill C."/>
        </authorList>
    </citation>
    <scope>NUCLEOTIDE SEQUENCE [LARGE SCALE GENOMIC DNA]</scope>
    <source>
        <strain evidence="3">cr18_1</strain>
    </source>
</reference>
<dbReference type="Proteomes" id="UP000827799">
    <property type="component" value="Segment"/>
</dbReference>
<sequence length="233" mass="25053">METRKVTIINNKTQKQSVIQASSATNLGELKAEMRELGINYEGMTFFEGHMRAELKDDAAPLPTNIPYKGQIVNDLTFLLTAPEKKIKSGAMTRSEAYDAIKANGLQSACVVKFGKNFTMCKTQDLIDLIESQGKKEAKVEAPAPAPVTKKAAKNPVAEAKKEEAAPVAPAAPASGNCEEALKALVEDLYCSGTIEGDTYDKVMGLLNGGASEAPASEKMSKRDIDEMFAFAK</sequence>
<organism evidence="2 3">
    <name type="scientific">uncultured phage cr18_1</name>
    <dbReference type="NCBI Taxonomy" id="2986407"/>
    <lineage>
        <taxon>Viruses</taxon>
        <taxon>Duplodnaviria</taxon>
        <taxon>Heunggongvirae</taxon>
        <taxon>Uroviricota</taxon>
        <taxon>Caudoviricetes</taxon>
        <taxon>Crassvirales</taxon>
        <taxon>Steigviridae</taxon>
        <taxon>Asinivirinae</taxon>
        <taxon>Lebriduvirus</taxon>
        <taxon>Lebriduvirus gastrointestinalis</taxon>
    </lineage>
</organism>
<evidence type="ECO:0000313" key="3">
    <source>
        <dbReference type="Proteomes" id="UP000827799"/>
    </source>
</evidence>
<dbReference type="EMBL" id="MZ130485">
    <property type="protein sequence ID" value="QWM90083.1"/>
    <property type="molecule type" value="Genomic_DNA"/>
</dbReference>
<feature type="compositionally biased region" description="Low complexity" evidence="1">
    <location>
        <begin position="141"/>
        <end position="157"/>
    </location>
</feature>